<organism evidence="2 3">
    <name type="scientific">Clavelina lepadiformis</name>
    <name type="common">Light-bulb sea squirt</name>
    <name type="synonym">Ascidia lepadiformis</name>
    <dbReference type="NCBI Taxonomy" id="159417"/>
    <lineage>
        <taxon>Eukaryota</taxon>
        <taxon>Metazoa</taxon>
        <taxon>Chordata</taxon>
        <taxon>Tunicata</taxon>
        <taxon>Ascidiacea</taxon>
        <taxon>Aplousobranchia</taxon>
        <taxon>Clavelinidae</taxon>
        <taxon>Clavelina</taxon>
    </lineage>
</organism>
<feature type="region of interest" description="Disordered" evidence="1">
    <location>
        <begin position="1"/>
        <end position="34"/>
    </location>
</feature>
<dbReference type="Proteomes" id="UP001642483">
    <property type="component" value="Unassembled WGS sequence"/>
</dbReference>
<proteinExistence type="predicted"/>
<reference evidence="2 3" key="1">
    <citation type="submission" date="2024-02" db="EMBL/GenBank/DDBJ databases">
        <authorList>
            <person name="Daric V."/>
            <person name="Darras S."/>
        </authorList>
    </citation>
    <scope>NUCLEOTIDE SEQUENCE [LARGE SCALE GENOMIC DNA]</scope>
</reference>
<evidence type="ECO:0000313" key="2">
    <source>
        <dbReference type="EMBL" id="CAK8678888.1"/>
    </source>
</evidence>
<comment type="caution">
    <text evidence="2">The sequence shown here is derived from an EMBL/GenBank/DDBJ whole genome shotgun (WGS) entry which is preliminary data.</text>
</comment>
<gene>
    <name evidence="2" type="ORF">CVLEPA_LOCUS9159</name>
</gene>
<sequence>MLRRVPLQRYSQSLKAPTLPPKKSSRTGSLISNDKQHLLEKSLSVNNCMNRYQRTSSPDEELYISAKDIETIPEEYTKSQISQRKPRPAPPISGIRQRLPLHIDNTATSPKPPRAENMYSAGAKRPDFDFMRPRSPNPVNVGPPEWPINDSAARSYSSVETSNFIPVSETAIYGAAQGKSGNLVMALDRINIKLNKLYKKIEQYHPDSVELIELKKHLRLSEHENAAKVMERIHKTLTPPLTTELSNERRQSEELYVINFVNFESKHDLRQQIINMFAKPGPPSISYSKVDAKMDQIITEFCARVESLRNIENRYVKSAAHARAIMKGFGDHESFIKALHENKLWIKWGTPSGLPPIPHLYMHKQPPSYEVRKAVTISSIAERLRAMPNMFNLPLSTSSLCPPIYSRLKTDILGEIKWQVTEYNHSTGKFENHECQFPSWLDEDQSVISLLRSSNRTVFKQGDHPYELYAIYLVVIKDFTIVQDLSEYPFDSECATPSKFQYYIGSSTTGVLFRFTCLEESHCKRTKRILQEASTLSNYRCYDGCDLVEACLALSWIRRQPRAIFVLNSFLSARQSSLSLEKKKPFNEKMLSMEKHLIEGKKIGPLFNMRFGMNGTTTVKDPYD</sequence>
<keyword evidence="3" id="KW-1185">Reference proteome</keyword>
<name>A0ABP0FLH6_CLALP</name>
<evidence type="ECO:0000256" key="1">
    <source>
        <dbReference type="SAM" id="MobiDB-lite"/>
    </source>
</evidence>
<feature type="region of interest" description="Disordered" evidence="1">
    <location>
        <begin position="74"/>
        <end position="95"/>
    </location>
</feature>
<dbReference type="EMBL" id="CAWYQH010000057">
    <property type="protein sequence ID" value="CAK8678888.1"/>
    <property type="molecule type" value="Genomic_DNA"/>
</dbReference>
<evidence type="ECO:0000313" key="3">
    <source>
        <dbReference type="Proteomes" id="UP001642483"/>
    </source>
</evidence>
<protein>
    <submittedName>
        <fullName evidence="2">Uncharacterized protein</fullName>
    </submittedName>
</protein>
<accession>A0ABP0FLH6</accession>